<name>A0A0V0GI85_SOLCH</name>
<accession>A0A0V0GI85</accession>
<dbReference type="EMBL" id="GEDG01038761">
    <property type="protein sequence ID" value="JAP07433.1"/>
    <property type="molecule type" value="Transcribed_RNA"/>
</dbReference>
<reference evidence="1" key="1">
    <citation type="submission" date="2015-12" db="EMBL/GenBank/DDBJ databases">
        <title>Gene expression during late stages of embryo sac development: a critical building block for successful pollen-pistil interactions.</title>
        <authorList>
            <person name="Liu Y."/>
            <person name="Joly V."/>
            <person name="Sabar M."/>
            <person name="Matton D.P."/>
        </authorList>
    </citation>
    <scope>NUCLEOTIDE SEQUENCE</scope>
</reference>
<protein>
    <submittedName>
        <fullName evidence="1">Putative ovule protein</fullName>
    </submittedName>
</protein>
<dbReference type="AlphaFoldDB" id="A0A0V0GI85"/>
<organism evidence="1">
    <name type="scientific">Solanum chacoense</name>
    <name type="common">Chaco potato</name>
    <dbReference type="NCBI Taxonomy" id="4108"/>
    <lineage>
        <taxon>Eukaryota</taxon>
        <taxon>Viridiplantae</taxon>
        <taxon>Streptophyta</taxon>
        <taxon>Embryophyta</taxon>
        <taxon>Tracheophyta</taxon>
        <taxon>Spermatophyta</taxon>
        <taxon>Magnoliopsida</taxon>
        <taxon>eudicotyledons</taxon>
        <taxon>Gunneridae</taxon>
        <taxon>Pentapetalae</taxon>
        <taxon>asterids</taxon>
        <taxon>lamiids</taxon>
        <taxon>Solanales</taxon>
        <taxon>Solanaceae</taxon>
        <taxon>Solanoideae</taxon>
        <taxon>Solaneae</taxon>
        <taxon>Solanum</taxon>
    </lineage>
</organism>
<sequence length="67" mass="8049">MSDQSTIPQSNKNVLHQKPSKRYQYIKLNRAESLLIIQFKTLYNKGKRSLEFLFVHFMNKLNLFCEK</sequence>
<proteinExistence type="predicted"/>
<evidence type="ECO:0000313" key="1">
    <source>
        <dbReference type="EMBL" id="JAP07433.1"/>
    </source>
</evidence>